<sequence>MLSSVALVTGLALAALAAALHVFIFWMESVAWDGPAARRTFGPATDAEVELTRPLAYNQGFYNLFLAIAAGLGVLLVALGHRAVGATLVLAGVVSMLAAAIVLFTAFPDKRAAAIKQGTLPLLATALVTIGLLAS</sequence>
<dbReference type="RefSeq" id="WP_087101889.1">
    <property type="nucleotide sequence ID" value="NZ_FWFG01000012.1"/>
</dbReference>
<organism evidence="2 3">
    <name type="scientific">Brachybacterium nesterenkovii</name>
    <dbReference type="NCBI Taxonomy" id="47847"/>
    <lineage>
        <taxon>Bacteria</taxon>
        <taxon>Bacillati</taxon>
        <taxon>Actinomycetota</taxon>
        <taxon>Actinomycetes</taxon>
        <taxon>Micrococcales</taxon>
        <taxon>Dermabacteraceae</taxon>
        <taxon>Brachybacterium</taxon>
    </lineage>
</organism>
<keyword evidence="1" id="KW-1133">Transmembrane helix</keyword>
<dbReference type="InterPro" id="IPR009732">
    <property type="entry name" value="DUF1304"/>
</dbReference>
<dbReference type="Proteomes" id="UP000195981">
    <property type="component" value="Unassembled WGS sequence"/>
</dbReference>
<evidence type="ECO:0000313" key="2">
    <source>
        <dbReference type="EMBL" id="SLM88125.1"/>
    </source>
</evidence>
<feature type="transmembrane region" description="Helical" evidence="1">
    <location>
        <begin position="60"/>
        <end position="79"/>
    </location>
</feature>
<accession>A0A1X6WT62</accession>
<dbReference type="OrthoDB" id="9803832at2"/>
<dbReference type="PANTHER" id="PTHR38446:SF1">
    <property type="entry name" value="BLL0914 PROTEIN"/>
    <property type="match status" value="1"/>
</dbReference>
<keyword evidence="3" id="KW-1185">Reference proteome</keyword>
<feature type="transmembrane region" description="Helical" evidence="1">
    <location>
        <begin position="86"/>
        <end position="107"/>
    </location>
</feature>
<name>A0A1X6WT62_9MICO</name>
<protein>
    <recommendedName>
        <fullName evidence="4">DUF1304 domain-containing protein</fullName>
    </recommendedName>
</protein>
<evidence type="ECO:0008006" key="4">
    <source>
        <dbReference type="Google" id="ProtNLM"/>
    </source>
</evidence>
<keyword evidence="1" id="KW-0812">Transmembrane</keyword>
<feature type="transmembrane region" description="Helical" evidence="1">
    <location>
        <begin position="113"/>
        <end position="134"/>
    </location>
</feature>
<dbReference type="Pfam" id="PF06993">
    <property type="entry name" value="DUF1304"/>
    <property type="match status" value="1"/>
</dbReference>
<keyword evidence="1" id="KW-0472">Membrane</keyword>
<dbReference type="PANTHER" id="PTHR38446">
    <property type="entry name" value="BLL0914 PROTEIN"/>
    <property type="match status" value="1"/>
</dbReference>
<gene>
    <name evidence="2" type="ORF">FM110_01125</name>
</gene>
<reference evidence="2 3" key="1">
    <citation type="submission" date="2017-02" db="EMBL/GenBank/DDBJ databases">
        <authorList>
            <person name="Peterson S.W."/>
        </authorList>
    </citation>
    <scope>NUCLEOTIDE SEQUENCE [LARGE SCALE GENOMIC DNA]</scope>
    <source>
        <strain evidence="2 3">CIP104813</strain>
    </source>
</reference>
<evidence type="ECO:0000313" key="3">
    <source>
        <dbReference type="Proteomes" id="UP000195981"/>
    </source>
</evidence>
<dbReference type="EMBL" id="FWFG01000012">
    <property type="protein sequence ID" value="SLM88125.1"/>
    <property type="molecule type" value="Genomic_DNA"/>
</dbReference>
<dbReference type="AlphaFoldDB" id="A0A1X6WT62"/>
<proteinExistence type="predicted"/>
<evidence type="ECO:0000256" key="1">
    <source>
        <dbReference type="SAM" id="Phobius"/>
    </source>
</evidence>